<name>A0ABS9L3P5_9MICC</name>
<keyword evidence="3" id="KW-1185">Reference proteome</keyword>
<accession>A0ABS9L3P5</accession>
<dbReference type="Proteomes" id="UP001165368">
    <property type="component" value="Unassembled WGS sequence"/>
</dbReference>
<reference evidence="2" key="1">
    <citation type="submission" date="2022-01" db="EMBL/GenBank/DDBJ databases">
        <authorList>
            <person name="Jo J.-H."/>
            <person name="Im W.-T."/>
        </authorList>
    </citation>
    <scope>NUCLEOTIDE SEQUENCE</scope>
    <source>
        <strain evidence="2">I2-34</strain>
    </source>
</reference>
<sequence length="179" mass="19198">MTDYLEDFASTAGPAALPPLGLTWGLKRSFISYLSRLPDRAVSATRGASVIESSLFNFSPDGGTFDPQTGLGTMRFRGDVRLSGHYGMMFVHIADPWIEFAADHATFSIAKTQGLGSENPRLPLAMLDVAAPTPAGGSYVWDGLPIALAPEGTSIFDDQYPAGQPMDPLFIRYPDPARG</sequence>
<gene>
    <name evidence="2" type="ORF">LVY72_05045</name>
</gene>
<comment type="caution">
    <text evidence="2">The sequence shown here is derived from an EMBL/GenBank/DDBJ whole genome shotgun (WGS) entry which is preliminary data.</text>
</comment>
<evidence type="ECO:0000259" key="1">
    <source>
        <dbReference type="Pfam" id="PF04213"/>
    </source>
</evidence>
<evidence type="ECO:0000313" key="3">
    <source>
        <dbReference type="Proteomes" id="UP001165368"/>
    </source>
</evidence>
<proteinExistence type="predicted"/>
<dbReference type="EMBL" id="JAKLTQ010000002">
    <property type="protein sequence ID" value="MCG2621278.1"/>
    <property type="molecule type" value="Genomic_DNA"/>
</dbReference>
<evidence type="ECO:0000313" key="2">
    <source>
        <dbReference type="EMBL" id="MCG2621278.1"/>
    </source>
</evidence>
<feature type="domain" description="Htaa" evidence="1">
    <location>
        <begin position="22"/>
        <end position="169"/>
    </location>
</feature>
<dbReference type="RefSeq" id="WP_237818383.1">
    <property type="nucleotide sequence ID" value="NZ_JAKLTQ010000002.1"/>
</dbReference>
<dbReference type="Pfam" id="PF04213">
    <property type="entry name" value="HtaA"/>
    <property type="match status" value="1"/>
</dbReference>
<organism evidence="2 3">
    <name type="scientific">Arthrobacter hankyongi</name>
    <dbReference type="NCBI Taxonomy" id="2904801"/>
    <lineage>
        <taxon>Bacteria</taxon>
        <taxon>Bacillati</taxon>
        <taxon>Actinomycetota</taxon>
        <taxon>Actinomycetes</taxon>
        <taxon>Micrococcales</taxon>
        <taxon>Micrococcaceae</taxon>
        <taxon>Arthrobacter</taxon>
    </lineage>
</organism>
<dbReference type="InterPro" id="IPR007331">
    <property type="entry name" value="Htaa"/>
</dbReference>
<protein>
    <submittedName>
        <fullName evidence="2">HtaA domain-containing protein</fullName>
    </submittedName>
</protein>